<dbReference type="Pfam" id="PF13563">
    <property type="entry name" value="2_5_RNA_ligase2"/>
    <property type="match status" value="1"/>
</dbReference>
<dbReference type="SUPFAM" id="SSF55144">
    <property type="entry name" value="LigT-like"/>
    <property type="match status" value="1"/>
</dbReference>
<sequence>MSAQLSLDGFDSPVLTDSLFYALLPDVESAGQIVDLARRLRADHRLKGAVIPSERLHVTLAFIGSFAGLPKTVVSNAVVAGERFEGTPFDVTFDRVQKFGHDKRAVVLRGGEVATAVNEFQRSLVTAMRYQGLKPASPSGFTAHLTLLYDDGPVVEEHVVPISWTAREFVLVRSLIGQSRYEILGRWPLQSRV</sequence>
<keyword evidence="3" id="KW-1185">Reference proteome</keyword>
<dbReference type="GO" id="GO:0016874">
    <property type="term" value="F:ligase activity"/>
    <property type="evidence" value="ECO:0007669"/>
    <property type="project" value="UniProtKB-KW"/>
</dbReference>
<keyword evidence="2" id="KW-0436">Ligase</keyword>
<name>A0ABU1UV00_9GAMM</name>
<reference evidence="2 3" key="1">
    <citation type="submission" date="2023-07" db="EMBL/GenBank/DDBJ databases">
        <title>Sorghum-associated microbial communities from plants grown in Nebraska, USA.</title>
        <authorList>
            <person name="Schachtman D."/>
        </authorList>
    </citation>
    <scope>NUCLEOTIDE SEQUENCE [LARGE SCALE GENOMIC DNA]</scope>
    <source>
        <strain evidence="2 3">BE190</strain>
    </source>
</reference>
<evidence type="ECO:0000313" key="2">
    <source>
        <dbReference type="EMBL" id="MDR7088986.1"/>
    </source>
</evidence>
<dbReference type="Proteomes" id="UP001253595">
    <property type="component" value="Unassembled WGS sequence"/>
</dbReference>
<dbReference type="EC" id="6.5.1.-" evidence="2"/>
<gene>
    <name evidence="2" type="ORF">J2X05_000989</name>
</gene>
<dbReference type="PANTHER" id="PTHR35561">
    <property type="entry name" value="RNA 2',3'-CYCLIC PHOSPHODIESTERASE"/>
    <property type="match status" value="1"/>
</dbReference>
<proteinExistence type="predicted"/>
<evidence type="ECO:0000313" key="3">
    <source>
        <dbReference type="Proteomes" id="UP001253595"/>
    </source>
</evidence>
<dbReference type="RefSeq" id="WP_310069373.1">
    <property type="nucleotide sequence ID" value="NZ_JAVDVX010000001.1"/>
</dbReference>
<evidence type="ECO:0000256" key="1">
    <source>
        <dbReference type="ARBA" id="ARBA00022801"/>
    </source>
</evidence>
<dbReference type="EMBL" id="JAVDVX010000001">
    <property type="protein sequence ID" value="MDR7088986.1"/>
    <property type="molecule type" value="Genomic_DNA"/>
</dbReference>
<comment type="caution">
    <text evidence="2">The sequence shown here is derived from an EMBL/GenBank/DDBJ whole genome shotgun (WGS) entry which is preliminary data.</text>
</comment>
<dbReference type="Gene3D" id="3.90.1140.10">
    <property type="entry name" value="Cyclic phosphodiesterase"/>
    <property type="match status" value="1"/>
</dbReference>
<accession>A0ABU1UV00</accession>
<dbReference type="InterPro" id="IPR009097">
    <property type="entry name" value="Cyclic_Pdiesterase"/>
</dbReference>
<dbReference type="InterPro" id="IPR004175">
    <property type="entry name" value="RNA_CPDase"/>
</dbReference>
<organism evidence="2 3">
    <name type="scientific">Cellvibrio fibrivorans</name>
    <dbReference type="NCBI Taxonomy" id="126350"/>
    <lineage>
        <taxon>Bacteria</taxon>
        <taxon>Pseudomonadati</taxon>
        <taxon>Pseudomonadota</taxon>
        <taxon>Gammaproteobacteria</taxon>
        <taxon>Cellvibrionales</taxon>
        <taxon>Cellvibrionaceae</taxon>
        <taxon>Cellvibrio</taxon>
    </lineage>
</organism>
<dbReference type="PANTHER" id="PTHR35561:SF1">
    <property type="entry name" value="RNA 2',3'-CYCLIC PHOSPHODIESTERASE"/>
    <property type="match status" value="1"/>
</dbReference>
<protein>
    <submittedName>
        <fullName evidence="2">2'-5' RNA ligase</fullName>
        <ecNumber evidence="2">6.5.1.-</ecNumber>
    </submittedName>
</protein>
<keyword evidence="1" id="KW-0378">Hydrolase</keyword>